<keyword evidence="2" id="KW-1185">Reference proteome</keyword>
<sequence length="187" mass="21342">MMYKLLKSLIVLVLWVLTIFSLGAENVKSTWNLGTIDTVWNHSTKIDNDSSSIDKFSVSLLDFQFQTLINNLGYQISLVNIKHNYDKDVVTLFPIEVYYDFLQNKIFRFGAYSKGELGLNEVGIVPFFELGIKVGTYYKNNPSRFRYSWKNSIYIGFDSNLEFNIGTQVDIGSLGLLLLFATSNIEG</sequence>
<reference evidence="1 2" key="2">
    <citation type="submission" date="2019-09" db="EMBL/GenBank/DDBJ databases">
        <title>Complete Genome Sequence and Methylome Analysis of free living Spirochaetas.</title>
        <authorList>
            <person name="Leshcheva N."/>
            <person name="Mikheeva N."/>
        </authorList>
    </citation>
    <scope>NUCLEOTIDE SEQUENCE [LARGE SCALE GENOMIC DNA]</scope>
    <source>
        <strain evidence="1 2">P</strain>
    </source>
</reference>
<proteinExistence type="predicted"/>
<reference evidence="1 2" key="1">
    <citation type="submission" date="2019-02" db="EMBL/GenBank/DDBJ databases">
        <authorList>
            <person name="Fomenkov A."/>
            <person name="Dubinina G."/>
            <person name="Grabovich M."/>
            <person name="Vincze T."/>
            <person name="Roberts R.J."/>
        </authorList>
    </citation>
    <scope>NUCLEOTIDE SEQUENCE [LARGE SCALE GENOMIC DNA]</scope>
    <source>
        <strain evidence="1 2">P</strain>
    </source>
</reference>
<name>A0A5C1QD13_9SPIO</name>
<evidence type="ECO:0000313" key="1">
    <source>
        <dbReference type="EMBL" id="QEN04604.1"/>
    </source>
</evidence>
<organism evidence="1 2">
    <name type="scientific">Thiospirochaeta perfilievii</name>
    <dbReference type="NCBI Taxonomy" id="252967"/>
    <lineage>
        <taxon>Bacteria</taxon>
        <taxon>Pseudomonadati</taxon>
        <taxon>Spirochaetota</taxon>
        <taxon>Spirochaetia</taxon>
        <taxon>Spirochaetales</taxon>
        <taxon>Spirochaetaceae</taxon>
        <taxon>Thiospirochaeta</taxon>
    </lineage>
</organism>
<accession>A0A5C1QD13</accession>
<dbReference type="KEGG" id="sper:EW093_07770"/>
<dbReference type="Proteomes" id="UP000323824">
    <property type="component" value="Chromosome"/>
</dbReference>
<dbReference type="RefSeq" id="WP_149567847.1">
    <property type="nucleotide sequence ID" value="NZ_CP035807.1"/>
</dbReference>
<protein>
    <submittedName>
        <fullName evidence="1">Uncharacterized protein</fullName>
    </submittedName>
</protein>
<dbReference type="EMBL" id="CP035807">
    <property type="protein sequence ID" value="QEN04604.1"/>
    <property type="molecule type" value="Genomic_DNA"/>
</dbReference>
<dbReference type="AlphaFoldDB" id="A0A5C1QD13"/>
<evidence type="ECO:0000313" key="2">
    <source>
        <dbReference type="Proteomes" id="UP000323824"/>
    </source>
</evidence>
<gene>
    <name evidence="1" type="ORF">EW093_07770</name>
</gene>